<feature type="binding site" evidence="16">
    <location>
        <position position="709"/>
    </location>
    <ligand>
        <name>L-glutamate</name>
        <dbReference type="ChEBI" id="CHEBI:29985"/>
    </ligand>
</feature>
<reference evidence="24 25" key="1">
    <citation type="journal article" date="2024" name="BMC Genomics">
        <title>De novo assembly and annotation of Popillia japonica's genome with initial clues to its potential as an invasive pest.</title>
        <authorList>
            <person name="Cucini C."/>
            <person name="Boschi S."/>
            <person name="Funari R."/>
            <person name="Cardaioli E."/>
            <person name="Iannotti N."/>
            <person name="Marturano G."/>
            <person name="Paoli F."/>
            <person name="Bruttini M."/>
            <person name="Carapelli A."/>
            <person name="Frati F."/>
            <person name="Nardi F."/>
        </authorList>
    </citation>
    <scope>NUCLEOTIDE SEQUENCE [LARGE SCALE GENOMIC DNA]</scope>
    <source>
        <strain evidence="24">DMR45628</strain>
    </source>
</reference>
<dbReference type="InterPro" id="IPR001828">
    <property type="entry name" value="ANF_lig-bd_rcpt"/>
</dbReference>
<evidence type="ECO:0000256" key="16">
    <source>
        <dbReference type="PIRSR" id="PIRSR601508-1"/>
    </source>
</evidence>
<keyword evidence="3" id="KW-0813">Transport</keyword>
<evidence type="ECO:0000313" key="24">
    <source>
        <dbReference type="EMBL" id="KAK9746476.1"/>
    </source>
</evidence>
<feature type="signal peptide" evidence="21">
    <location>
        <begin position="1"/>
        <end position="17"/>
    </location>
</feature>
<evidence type="ECO:0000256" key="12">
    <source>
        <dbReference type="ARBA" id="ARBA00023257"/>
    </source>
</evidence>
<feature type="compositionally biased region" description="Basic and acidic residues" evidence="19">
    <location>
        <begin position="858"/>
        <end position="876"/>
    </location>
</feature>
<keyword evidence="12" id="KW-0628">Postsynaptic cell membrane</keyword>
<dbReference type="EMBL" id="JASPKY010000039">
    <property type="protein sequence ID" value="KAK9746476.1"/>
    <property type="molecule type" value="Genomic_DNA"/>
</dbReference>
<feature type="disulfide bond" evidence="18">
    <location>
        <begin position="721"/>
        <end position="779"/>
    </location>
</feature>
<dbReference type="FunFam" id="3.40.190.10:FF:000061">
    <property type="entry name" value="Glutamate receptor, ionotropic kainate"/>
    <property type="match status" value="1"/>
</dbReference>
<feature type="binding site" evidence="16">
    <location>
        <position position="491"/>
    </location>
    <ligand>
        <name>L-glutamate</name>
        <dbReference type="ChEBI" id="CHEBI:29985"/>
    </ligand>
</feature>
<dbReference type="AlphaFoldDB" id="A0AAW1MLA7"/>
<dbReference type="GO" id="GO:0038023">
    <property type="term" value="F:signaling receptor activity"/>
    <property type="evidence" value="ECO:0007669"/>
    <property type="project" value="InterPro"/>
</dbReference>
<feature type="chain" id="PRO_5043475105" evidence="21">
    <location>
        <begin position="18"/>
        <end position="899"/>
    </location>
</feature>
<dbReference type="SMART" id="SM00079">
    <property type="entry name" value="PBPe"/>
    <property type="match status" value="1"/>
</dbReference>
<dbReference type="InterPro" id="IPR028082">
    <property type="entry name" value="Peripla_BP_I"/>
</dbReference>
<feature type="domain" description="Ionotropic glutamate receptor C-terminal" evidence="22">
    <location>
        <begin position="400"/>
        <end position="772"/>
    </location>
</feature>
<name>A0AAW1MLA7_POPJA</name>
<dbReference type="PANTHER" id="PTHR18966">
    <property type="entry name" value="IONOTROPIC GLUTAMATE RECEPTOR"/>
    <property type="match status" value="1"/>
</dbReference>
<evidence type="ECO:0000256" key="18">
    <source>
        <dbReference type="PIRSR" id="PIRSR601508-3"/>
    </source>
</evidence>
<dbReference type="GO" id="GO:0045211">
    <property type="term" value="C:postsynaptic membrane"/>
    <property type="evidence" value="ECO:0007669"/>
    <property type="project" value="UniProtKB-SubCell"/>
</dbReference>
<dbReference type="Gene3D" id="3.40.190.10">
    <property type="entry name" value="Periplasmic binding protein-like II"/>
    <property type="match status" value="2"/>
</dbReference>
<feature type="region of interest" description="Disordered" evidence="19">
    <location>
        <begin position="857"/>
        <end position="899"/>
    </location>
</feature>
<keyword evidence="5 20" id="KW-0812">Transmembrane</keyword>
<gene>
    <name evidence="24" type="ORF">QE152_g6020</name>
</gene>
<comment type="subcellular location">
    <subcellularLocation>
        <location evidence="1">Cell membrane</location>
        <topology evidence="1">Multi-pass membrane protein</topology>
    </subcellularLocation>
    <subcellularLocation>
        <location evidence="15">Postsynaptic cell membrane</location>
    </subcellularLocation>
</comment>
<feature type="transmembrane region" description="Helical" evidence="20">
    <location>
        <begin position="800"/>
        <end position="824"/>
    </location>
</feature>
<evidence type="ECO:0000313" key="25">
    <source>
        <dbReference type="Proteomes" id="UP001458880"/>
    </source>
</evidence>
<keyword evidence="6 20" id="KW-1133">Transmembrane helix</keyword>
<dbReference type="Proteomes" id="UP001458880">
    <property type="component" value="Unassembled WGS sequence"/>
</dbReference>
<dbReference type="SMART" id="SM00918">
    <property type="entry name" value="Lig_chan-Glu_bd"/>
    <property type="match status" value="1"/>
</dbReference>
<keyword evidence="4" id="KW-1003">Cell membrane</keyword>
<protein>
    <submittedName>
        <fullName evidence="24">Receptor family ligand binding region</fullName>
    </submittedName>
</protein>
<evidence type="ECO:0000259" key="23">
    <source>
        <dbReference type="SMART" id="SM00918"/>
    </source>
</evidence>
<dbReference type="InterPro" id="IPR019594">
    <property type="entry name" value="Glu/Gly-bd"/>
</dbReference>
<comment type="caution">
    <text evidence="24">The sequence shown here is derived from an EMBL/GenBank/DDBJ whole genome shotgun (WGS) entry which is preliminary data.</text>
</comment>
<keyword evidence="10 24" id="KW-0675">Receptor</keyword>
<keyword evidence="8" id="KW-0406">Ion transport</keyword>
<evidence type="ECO:0000256" key="11">
    <source>
        <dbReference type="ARBA" id="ARBA00023180"/>
    </source>
</evidence>
<evidence type="ECO:0000256" key="4">
    <source>
        <dbReference type="ARBA" id="ARBA00022475"/>
    </source>
</evidence>
<feature type="binding site" evidence="16">
    <location>
        <position position="661"/>
    </location>
    <ligand>
        <name>L-glutamate</name>
        <dbReference type="ChEBI" id="CHEBI:29985"/>
    </ligand>
</feature>
<dbReference type="InterPro" id="IPR015683">
    <property type="entry name" value="Ionotropic_Glu_rcpt"/>
</dbReference>
<dbReference type="InterPro" id="IPR001320">
    <property type="entry name" value="Iontro_rcpt_C"/>
</dbReference>
<dbReference type="CDD" id="cd06382">
    <property type="entry name" value="PBP1_iGluR_Kainate"/>
    <property type="match status" value="1"/>
</dbReference>
<evidence type="ECO:0000256" key="17">
    <source>
        <dbReference type="PIRSR" id="PIRSR601508-2"/>
    </source>
</evidence>
<accession>A0AAW1MLA7</accession>
<evidence type="ECO:0000256" key="5">
    <source>
        <dbReference type="ARBA" id="ARBA00022692"/>
    </source>
</evidence>
<dbReference type="GO" id="GO:0015276">
    <property type="term" value="F:ligand-gated monoatomic ion channel activity"/>
    <property type="evidence" value="ECO:0007669"/>
    <property type="project" value="InterPro"/>
</dbReference>
<dbReference type="InterPro" id="IPR001508">
    <property type="entry name" value="Iono_Glu_rcpt_met"/>
</dbReference>
<evidence type="ECO:0000256" key="6">
    <source>
        <dbReference type="ARBA" id="ARBA00022989"/>
    </source>
</evidence>
<organism evidence="24 25">
    <name type="scientific">Popillia japonica</name>
    <name type="common">Japanese beetle</name>
    <dbReference type="NCBI Taxonomy" id="7064"/>
    <lineage>
        <taxon>Eukaryota</taxon>
        <taxon>Metazoa</taxon>
        <taxon>Ecdysozoa</taxon>
        <taxon>Arthropoda</taxon>
        <taxon>Hexapoda</taxon>
        <taxon>Insecta</taxon>
        <taxon>Pterygota</taxon>
        <taxon>Neoptera</taxon>
        <taxon>Endopterygota</taxon>
        <taxon>Coleoptera</taxon>
        <taxon>Polyphaga</taxon>
        <taxon>Scarabaeiformia</taxon>
        <taxon>Scarabaeidae</taxon>
        <taxon>Rutelinae</taxon>
        <taxon>Popillia</taxon>
    </lineage>
</organism>
<keyword evidence="13" id="KW-1071">Ligand-gated ion channel</keyword>
<dbReference type="Pfam" id="PF01094">
    <property type="entry name" value="ANF_receptor"/>
    <property type="match status" value="1"/>
</dbReference>
<proteinExistence type="inferred from homology"/>
<feature type="site" description="Interaction with the cone snail toxin Con-ikot-ikot" evidence="17">
    <location>
        <position position="666"/>
    </location>
</feature>
<sequence length="899" mass="101125">MRIILYLLLSLLDFLQAESTIGDCSVALLYDGDDPTKESVFAGAAEDLGFGSHYIDSVQAFRSYDALDKTCRMVENGVVAVFGPRSEENAHIVESVCLNKDIPHIETRWNYDPSKSTNTLNVHPHGPTLARAFADLVESANWDTFTLFFEDNDSLTRISEILKRDREFSIAIKQLDGNGTANYRPLLKEVLKSGHNHFVIDCHIDRLTIVLQQAQQVGLMTSDYHYFITNLDLQTIDMEPYKYSGSNISGVRMIDPDAIITESLATLITSRQSNTEEDSSNVEDIAPESIRLETALIVDGLQLLQLALEELPDMNRCVTDVTCSSLKGWTHGSTAINNMKMTSFEGITGLIKLDAEGHRKDFTLDVINLNEDGLFKVAAWNISHGIRSLREKEQNLRNMTFTVITALTEPYGMHTDSETSLTGNARYEGFAIDLIHELSKIEKFNYTFIIREDKSNGSKNETTGKWDGMIGDVIDGTADLAITDLTITSERETAVDFTTPFLNLGISILYQKPKKSPPNFFSFAEPFALEVWVWLGGAYFIVSISLFIMGRLCPSEWTNPYPCVDEPEFLINQFSLRNAFWFTIGSLMQQGTEIAPIAFATRMTAGIWWFFTLIMVSSYTANLAAFLATENTESAFNDVYSLLKVYAKENIKFGAKNKGATMNFFRDSKNEDFLTIYNYMKENEQSVMVDSNQAGVKKAEDEKYAFFMESVSIEYEIQRHCSLKMVGETLDEKGYGIAMRKNFAHRHILSTAVLKLLENGKIAELKRKWWEEKKGGGQCMGQDTESQDAKPLSLKNVGGVFWVTVGGTACAIVLVFLEMCLHIVKEAIKHKASFTAELKEELKFYLTFKGLVKPVRLKKGDSKSPAESDKSEKSEEQEMQEMPNSYGFLPEILNKPPLD</sequence>
<keyword evidence="7" id="KW-0770">Synapse</keyword>
<evidence type="ECO:0000256" key="3">
    <source>
        <dbReference type="ARBA" id="ARBA00022448"/>
    </source>
</evidence>
<evidence type="ECO:0000256" key="21">
    <source>
        <dbReference type="SAM" id="SignalP"/>
    </source>
</evidence>
<dbReference type="Gene3D" id="1.10.287.70">
    <property type="match status" value="1"/>
</dbReference>
<keyword evidence="9 20" id="KW-0472">Membrane</keyword>
<evidence type="ECO:0000256" key="9">
    <source>
        <dbReference type="ARBA" id="ARBA00023136"/>
    </source>
</evidence>
<keyword evidence="14" id="KW-0407">Ion channel</keyword>
<keyword evidence="18" id="KW-1015">Disulfide bond</keyword>
<evidence type="ECO:0000256" key="8">
    <source>
        <dbReference type="ARBA" id="ARBA00023065"/>
    </source>
</evidence>
<dbReference type="Gene3D" id="3.40.50.2300">
    <property type="match status" value="2"/>
</dbReference>
<keyword evidence="25" id="KW-1185">Reference proteome</keyword>
<evidence type="ECO:0000256" key="19">
    <source>
        <dbReference type="SAM" id="MobiDB-lite"/>
    </source>
</evidence>
<dbReference type="SUPFAM" id="SSF53850">
    <property type="entry name" value="Periplasmic binding protein-like II"/>
    <property type="match status" value="1"/>
</dbReference>
<evidence type="ECO:0000256" key="10">
    <source>
        <dbReference type="ARBA" id="ARBA00023170"/>
    </source>
</evidence>
<dbReference type="SUPFAM" id="SSF53822">
    <property type="entry name" value="Periplasmic binding protein-like I"/>
    <property type="match status" value="1"/>
</dbReference>
<feature type="transmembrane region" description="Helical" evidence="20">
    <location>
        <begin position="531"/>
        <end position="549"/>
    </location>
</feature>
<evidence type="ECO:0000256" key="15">
    <source>
        <dbReference type="ARBA" id="ARBA00034100"/>
    </source>
</evidence>
<dbReference type="PRINTS" id="PR00177">
    <property type="entry name" value="NMDARECEPTOR"/>
</dbReference>
<evidence type="ECO:0000256" key="2">
    <source>
        <dbReference type="ARBA" id="ARBA00008685"/>
    </source>
</evidence>
<keyword evidence="21" id="KW-0732">Signal</keyword>
<comment type="similarity">
    <text evidence="2">Belongs to the glutamate-gated ion channel (TC 1.A.10.1) family.</text>
</comment>
<feature type="transmembrane region" description="Helical" evidence="20">
    <location>
        <begin position="607"/>
        <end position="628"/>
    </location>
</feature>
<dbReference type="FunFam" id="1.10.287.70:FF:000105">
    <property type="entry name" value="Eye-enriched kainate receptor, isoform A"/>
    <property type="match status" value="1"/>
</dbReference>
<keyword evidence="11" id="KW-0325">Glycoprotein</keyword>
<dbReference type="Pfam" id="PF00060">
    <property type="entry name" value="Lig_chan"/>
    <property type="match status" value="1"/>
</dbReference>
<dbReference type="FunFam" id="3.40.190.10:FF:000178">
    <property type="entry name" value="Glutamate receptor subunit"/>
    <property type="match status" value="1"/>
</dbReference>
<feature type="binding site" evidence="16">
    <location>
        <position position="486"/>
    </location>
    <ligand>
        <name>L-glutamate</name>
        <dbReference type="ChEBI" id="CHEBI:29985"/>
    </ligand>
</feature>
<dbReference type="Pfam" id="PF10613">
    <property type="entry name" value="Lig_chan-Glu_bd"/>
    <property type="match status" value="1"/>
</dbReference>
<evidence type="ECO:0000256" key="14">
    <source>
        <dbReference type="ARBA" id="ARBA00023303"/>
    </source>
</evidence>
<evidence type="ECO:0000259" key="22">
    <source>
        <dbReference type="SMART" id="SM00079"/>
    </source>
</evidence>
<evidence type="ECO:0000256" key="20">
    <source>
        <dbReference type="SAM" id="Phobius"/>
    </source>
</evidence>
<feature type="domain" description="Ionotropic glutamate receptor L-glutamate and glycine-binding" evidence="23">
    <location>
        <begin position="410"/>
        <end position="475"/>
    </location>
</feature>
<evidence type="ECO:0000256" key="13">
    <source>
        <dbReference type="ARBA" id="ARBA00023286"/>
    </source>
</evidence>
<feature type="site" description="Interaction with the cone snail toxin Con-ikot-ikot" evidence="17">
    <location>
        <position position="755"/>
    </location>
</feature>
<evidence type="ECO:0000256" key="1">
    <source>
        <dbReference type="ARBA" id="ARBA00004651"/>
    </source>
</evidence>
<evidence type="ECO:0000256" key="7">
    <source>
        <dbReference type="ARBA" id="ARBA00023018"/>
    </source>
</evidence>